<evidence type="ECO:0000256" key="1">
    <source>
        <dbReference type="ARBA" id="ARBA00004123"/>
    </source>
</evidence>
<reference evidence="11 14" key="3">
    <citation type="submission" date="2018-06" db="EMBL/GenBank/DDBJ databases">
        <title>Population genomics shows no distinction between pathogenic Candida krusei and environmental Pichia kudriavzevii: One species, four names.</title>
        <authorList>
            <person name="Douglass A.P."/>
            <person name="Offei B."/>
            <person name="Braun-Galleani S."/>
            <person name="Coughlan A.Y."/>
            <person name="Martos A."/>
            <person name="Ortiz-Merino R.A."/>
            <person name="Byrne K.P."/>
            <person name="Wolfe K.H."/>
        </authorList>
    </citation>
    <scope>NUCLEOTIDE SEQUENCE [LARGE SCALE GENOMIC DNA]</scope>
    <source>
        <strain evidence="11 14">CBS573</strain>
    </source>
</reference>
<feature type="region of interest" description="Disordered" evidence="7">
    <location>
        <begin position="75"/>
        <end position="96"/>
    </location>
</feature>
<dbReference type="GO" id="GO:0006270">
    <property type="term" value="P:DNA replication initiation"/>
    <property type="evidence" value="ECO:0007669"/>
    <property type="project" value="TreeGrafter"/>
</dbReference>
<evidence type="ECO:0000313" key="14">
    <source>
        <dbReference type="Proteomes" id="UP000249293"/>
    </source>
</evidence>
<dbReference type="GO" id="GO:0005658">
    <property type="term" value="C:alpha DNA polymerase:primase complex"/>
    <property type="evidence" value="ECO:0007669"/>
    <property type="project" value="TreeGrafter"/>
</dbReference>
<comment type="function">
    <text evidence="6">Accessory subunit of the DNA polymerase alpha complex (also known as the alpha DNA polymerase-primase complex) which plays an essential role in the initiation of DNA synthesis.</text>
</comment>
<feature type="domain" description="DNA polymerase alpha subunit B OB" evidence="10">
    <location>
        <begin position="151"/>
        <end position="258"/>
    </location>
</feature>
<reference evidence="12" key="2">
    <citation type="submission" date="2017-01" db="EMBL/GenBank/DDBJ databases">
        <authorList>
            <person name="Mah S.A."/>
            <person name="Swanson W.J."/>
            <person name="Moy G.W."/>
            <person name="Vacquier V.D."/>
        </authorList>
    </citation>
    <scope>NUCLEOTIDE SEQUENCE [LARGE SCALE GENOMIC DNA]</scope>
    <source>
        <strain evidence="12">129</strain>
    </source>
</reference>
<keyword evidence="4 6" id="KW-0235">DNA replication</keyword>
<dbReference type="InterPro" id="IPR016722">
    <property type="entry name" value="DNA_pol_alpha_bsu"/>
</dbReference>
<evidence type="ECO:0000313" key="12">
    <source>
        <dbReference type="EMBL" id="ONH74375.1"/>
    </source>
</evidence>
<accession>A0A1V2LMT3</accession>
<evidence type="ECO:0000256" key="3">
    <source>
        <dbReference type="ARBA" id="ARBA00018596"/>
    </source>
</evidence>
<dbReference type="Proteomes" id="UP000249293">
    <property type="component" value="Chromosome 1"/>
</dbReference>
<dbReference type="GO" id="GO:0003677">
    <property type="term" value="F:DNA binding"/>
    <property type="evidence" value="ECO:0007669"/>
    <property type="project" value="InterPro"/>
</dbReference>
<keyword evidence="14" id="KW-1185">Reference proteome</keyword>
<evidence type="ECO:0000313" key="13">
    <source>
        <dbReference type="Proteomes" id="UP000189274"/>
    </source>
</evidence>
<dbReference type="EMBL" id="MQVM01000010">
    <property type="protein sequence ID" value="ONH74375.1"/>
    <property type="molecule type" value="Genomic_DNA"/>
</dbReference>
<feature type="domain" description="DNA polymerase alpha subunit B N-terminal" evidence="9">
    <location>
        <begin position="7"/>
        <end position="65"/>
    </location>
</feature>
<dbReference type="InterPro" id="IPR007185">
    <property type="entry name" value="DNA_pol_a/d/e_bsu"/>
</dbReference>
<dbReference type="InterPro" id="IPR013627">
    <property type="entry name" value="Pol_alpha_B_N"/>
</dbReference>
<dbReference type="InterPro" id="IPR043034">
    <property type="entry name" value="DNA_pol_alpha_B_N_sf"/>
</dbReference>
<comment type="subcellular location">
    <subcellularLocation>
        <location evidence="1 6">Nucleus</location>
    </subcellularLocation>
</comment>
<dbReference type="Gene3D" id="1.10.8.530">
    <property type="entry name" value="DNA polymerase alpha-primase, subunit B, N-terminal domain"/>
    <property type="match status" value="1"/>
</dbReference>
<keyword evidence="5 6" id="KW-0539">Nucleus</keyword>
<evidence type="ECO:0000256" key="4">
    <source>
        <dbReference type="ARBA" id="ARBA00022705"/>
    </source>
</evidence>
<comment type="similarity">
    <text evidence="2 6">Belongs to the DNA polymerase alpha subunit B family.</text>
</comment>
<evidence type="ECO:0000259" key="8">
    <source>
        <dbReference type="Pfam" id="PF04042"/>
    </source>
</evidence>
<dbReference type="VEuPathDB" id="FungiDB:C5L36_0A10150"/>
<dbReference type="Gene3D" id="3.60.21.60">
    <property type="match status" value="2"/>
</dbReference>
<feature type="domain" description="DNA polymerase alpha/delta/epsilon subunit B" evidence="8">
    <location>
        <begin position="289"/>
        <end position="504"/>
    </location>
</feature>
<reference evidence="13" key="1">
    <citation type="journal article" date="2017" name="Genome Announc.">
        <title>Genome sequences of Cyberlindnera fabianii 65, Pichia kudriavzevii 129, and Saccharomyces cerevisiae 131 isolated from fermented masau fruits in Zimbabwe.</title>
        <authorList>
            <person name="van Rijswijck I.M.H."/>
            <person name="Derks M.F.L."/>
            <person name="Abee T."/>
            <person name="de Ridder D."/>
            <person name="Smid E.J."/>
        </authorList>
    </citation>
    <scope>NUCLEOTIDE SEQUENCE [LARGE SCALE GENOMIC DNA]</scope>
    <source>
        <strain evidence="13">129</strain>
    </source>
</reference>
<dbReference type="EMBL" id="CP028773">
    <property type="protein sequence ID" value="AWU74429.1"/>
    <property type="molecule type" value="Genomic_DNA"/>
</dbReference>
<evidence type="ECO:0000256" key="2">
    <source>
        <dbReference type="ARBA" id="ARBA00007299"/>
    </source>
</evidence>
<dbReference type="Pfam" id="PF22062">
    <property type="entry name" value="OB_DPOA2"/>
    <property type="match status" value="1"/>
</dbReference>
<evidence type="ECO:0000313" key="11">
    <source>
        <dbReference type="EMBL" id="AWU74429.1"/>
    </source>
</evidence>
<sequence>MSGTIYLKIFGECANTPEIISKCDHLCSLFGLSTDDLFSSWESYAYTEHKNSNLKVTPELLDGLQKFIQERMTLDNKSRPAASQQVKKRKLNNEETSNSLVSSNTILESINSQIEDKETTISNKNIKLVAQFNRSKYKYKTMNLKLLEIADYLDERIDLFTQLISERYNLTENQFSDPTRQSQSEIYTVGRIVPDSPFAPTSSALNLDSLYLETSRASGFGQRVPLDLGNVSNFSFFPGQIVAFRGINTNGSCFKVIENLKIPYLGSSTFTRDEIMNFAEVLGDDNLKIIITSGPYHSKNSLNFAYLDRFVRHLNETVKPDIVIMLGPFIDATSLPTILSSQFFNSGEDTEDLKSIDDLFLSYVSPILNEIQCSRIIILPHSSDPVAHTCYPQAPFNRKTLGLNKNFKCFPNPSLFNINELSFGISTTDIIKDLKDIPTKDANSNRIERIIEHVIQQRQFYPVHPSPQSPDTLQIDTSYLGLTEFDEELPDIFVFPSIVRHFAKIIKNSVCVNPGQFLRQDGNPGTYALLQVKSPDTSDLKQVKKSGTDDDDDEEVYEAFLSTAWKRTRVDIYNV</sequence>
<dbReference type="PANTHER" id="PTHR23061:SF12">
    <property type="entry name" value="DNA POLYMERASE ALPHA SUBUNIT B"/>
    <property type="match status" value="1"/>
</dbReference>
<gene>
    <name evidence="12" type="ORF">BOH78_2527</name>
    <name evidence="11" type="ORF">C5L36_0A10150</name>
</gene>
<dbReference type="AlphaFoldDB" id="A0A1V2LMT3"/>
<name>A0A1V2LMT3_PICKU</name>
<dbReference type="PANTHER" id="PTHR23061">
    <property type="entry name" value="DNA POLYMERASE 2 ALPHA 70 KDA SUBUNIT"/>
    <property type="match status" value="1"/>
</dbReference>
<dbReference type="Proteomes" id="UP000189274">
    <property type="component" value="Unassembled WGS sequence"/>
</dbReference>
<dbReference type="InterPro" id="IPR054300">
    <property type="entry name" value="OB_DPOA2"/>
</dbReference>
<dbReference type="STRING" id="4909.A0A1V2LMT3"/>
<dbReference type="Pfam" id="PF04042">
    <property type="entry name" value="DNA_pol_E_B"/>
    <property type="match status" value="1"/>
</dbReference>
<evidence type="ECO:0000259" key="10">
    <source>
        <dbReference type="Pfam" id="PF22062"/>
    </source>
</evidence>
<dbReference type="OrthoDB" id="336885at2759"/>
<evidence type="ECO:0000256" key="5">
    <source>
        <dbReference type="ARBA" id="ARBA00023242"/>
    </source>
</evidence>
<evidence type="ECO:0000259" key="9">
    <source>
        <dbReference type="Pfam" id="PF08418"/>
    </source>
</evidence>
<evidence type="ECO:0000256" key="7">
    <source>
        <dbReference type="SAM" id="MobiDB-lite"/>
    </source>
</evidence>
<dbReference type="PIRSF" id="PIRSF018300">
    <property type="entry name" value="DNA_pol_alph_2"/>
    <property type="match status" value="1"/>
</dbReference>
<protein>
    <recommendedName>
        <fullName evidence="3 6">DNA polymerase alpha subunit B</fullName>
    </recommendedName>
</protein>
<proteinExistence type="inferred from homology"/>
<dbReference type="Pfam" id="PF08418">
    <property type="entry name" value="Pol_alpha_B_N"/>
    <property type="match status" value="1"/>
</dbReference>
<evidence type="ECO:0000256" key="6">
    <source>
        <dbReference type="PIRNR" id="PIRNR018300"/>
    </source>
</evidence>
<organism evidence="12 13">
    <name type="scientific">Pichia kudriavzevii</name>
    <name type="common">Yeast</name>
    <name type="synonym">Issatchenkia orientalis</name>
    <dbReference type="NCBI Taxonomy" id="4909"/>
    <lineage>
        <taxon>Eukaryota</taxon>
        <taxon>Fungi</taxon>
        <taxon>Dikarya</taxon>
        <taxon>Ascomycota</taxon>
        <taxon>Saccharomycotina</taxon>
        <taxon>Pichiomycetes</taxon>
        <taxon>Pichiales</taxon>
        <taxon>Pichiaceae</taxon>
        <taxon>Pichia</taxon>
    </lineage>
</organism>